<dbReference type="CDD" id="cd00082">
    <property type="entry name" value="HisKA"/>
    <property type="match status" value="1"/>
</dbReference>
<dbReference type="InterPro" id="IPR005467">
    <property type="entry name" value="His_kinase_dom"/>
</dbReference>
<dbReference type="SUPFAM" id="SSF55874">
    <property type="entry name" value="ATPase domain of HSP90 chaperone/DNA topoisomerase II/histidine kinase"/>
    <property type="match status" value="1"/>
</dbReference>
<dbReference type="EC" id="2.7.13.3" evidence="2"/>
<evidence type="ECO:0000256" key="4">
    <source>
        <dbReference type="ARBA" id="ARBA00022679"/>
    </source>
</evidence>
<evidence type="ECO:0000313" key="9">
    <source>
        <dbReference type="Proteomes" id="UP000282837"/>
    </source>
</evidence>
<dbReference type="SMART" id="SM00388">
    <property type="entry name" value="HisKA"/>
    <property type="match status" value="1"/>
</dbReference>
<keyword evidence="6" id="KW-0902">Two-component regulatory system</keyword>
<dbReference type="SMART" id="SM00387">
    <property type="entry name" value="HATPase_c"/>
    <property type="match status" value="1"/>
</dbReference>
<dbReference type="Pfam" id="PF02518">
    <property type="entry name" value="HATPase_c"/>
    <property type="match status" value="1"/>
</dbReference>
<evidence type="ECO:0000256" key="1">
    <source>
        <dbReference type="ARBA" id="ARBA00000085"/>
    </source>
</evidence>
<proteinExistence type="predicted"/>
<dbReference type="InterPro" id="IPR003661">
    <property type="entry name" value="HisK_dim/P_dom"/>
</dbReference>
<dbReference type="Proteomes" id="UP000282837">
    <property type="component" value="Unassembled WGS sequence"/>
</dbReference>
<keyword evidence="3" id="KW-0597">Phosphoprotein</keyword>
<dbReference type="InterPro" id="IPR036890">
    <property type="entry name" value="HATPase_C_sf"/>
</dbReference>
<protein>
    <recommendedName>
        <fullName evidence="2">histidine kinase</fullName>
        <ecNumber evidence="2">2.7.13.3</ecNumber>
    </recommendedName>
</protein>
<dbReference type="InterPro" id="IPR003594">
    <property type="entry name" value="HATPase_dom"/>
</dbReference>
<dbReference type="InterPro" id="IPR036097">
    <property type="entry name" value="HisK_dim/P_sf"/>
</dbReference>
<comment type="caution">
    <text evidence="8">The sequence shown here is derived from an EMBL/GenBank/DDBJ whole genome shotgun (WGS) entry which is preliminary data.</text>
</comment>
<gene>
    <name evidence="8" type="ORF">EOE18_11760</name>
</gene>
<accession>A0A3S2Y856</accession>
<dbReference type="Gene3D" id="1.10.287.130">
    <property type="match status" value="1"/>
</dbReference>
<dbReference type="InterPro" id="IPR000014">
    <property type="entry name" value="PAS"/>
</dbReference>
<comment type="catalytic activity">
    <reaction evidence="1">
        <text>ATP + protein L-histidine = ADP + protein N-phospho-L-histidine.</text>
        <dbReference type="EC" id="2.7.13.3"/>
    </reaction>
</comment>
<dbReference type="SUPFAM" id="SSF55785">
    <property type="entry name" value="PYP-like sensor domain (PAS domain)"/>
    <property type="match status" value="2"/>
</dbReference>
<reference evidence="8 9" key="1">
    <citation type="submission" date="2019-01" db="EMBL/GenBank/DDBJ databases">
        <authorList>
            <person name="Chen W.-M."/>
        </authorList>
    </citation>
    <scope>NUCLEOTIDE SEQUENCE [LARGE SCALE GENOMIC DNA]</scope>
    <source>
        <strain evidence="8 9">FSY-9</strain>
    </source>
</reference>
<evidence type="ECO:0000256" key="6">
    <source>
        <dbReference type="ARBA" id="ARBA00023012"/>
    </source>
</evidence>
<dbReference type="InterPro" id="IPR050736">
    <property type="entry name" value="Sensor_HK_Regulatory"/>
</dbReference>
<dbReference type="Gene3D" id="3.30.565.10">
    <property type="entry name" value="Histidine kinase-like ATPase, C-terminal domain"/>
    <property type="match status" value="1"/>
</dbReference>
<dbReference type="Pfam" id="PF12860">
    <property type="entry name" value="PAS_7"/>
    <property type="match status" value="2"/>
</dbReference>
<dbReference type="InterPro" id="IPR004358">
    <property type="entry name" value="Sig_transdc_His_kin-like_C"/>
</dbReference>
<dbReference type="RefSeq" id="WP_127709714.1">
    <property type="nucleotide sequence ID" value="NZ_SACO01000008.1"/>
</dbReference>
<dbReference type="GO" id="GO:0000155">
    <property type="term" value="F:phosphorelay sensor kinase activity"/>
    <property type="evidence" value="ECO:0007669"/>
    <property type="project" value="InterPro"/>
</dbReference>
<dbReference type="InterPro" id="IPR035965">
    <property type="entry name" value="PAS-like_dom_sf"/>
</dbReference>
<evidence type="ECO:0000259" key="7">
    <source>
        <dbReference type="PROSITE" id="PS50109"/>
    </source>
</evidence>
<evidence type="ECO:0000256" key="2">
    <source>
        <dbReference type="ARBA" id="ARBA00012438"/>
    </source>
</evidence>
<dbReference type="SMART" id="SM00091">
    <property type="entry name" value="PAS"/>
    <property type="match status" value="3"/>
</dbReference>
<dbReference type="Pfam" id="PF00512">
    <property type="entry name" value="HisKA"/>
    <property type="match status" value="1"/>
</dbReference>
<feature type="domain" description="Histidine kinase" evidence="7">
    <location>
        <begin position="569"/>
        <end position="789"/>
    </location>
</feature>
<dbReference type="AlphaFoldDB" id="A0A3S2Y856"/>
<dbReference type="EMBL" id="SACO01000008">
    <property type="protein sequence ID" value="RVU04465.1"/>
    <property type="molecule type" value="Genomic_DNA"/>
</dbReference>
<dbReference type="PANTHER" id="PTHR43711">
    <property type="entry name" value="TWO-COMPONENT HISTIDINE KINASE"/>
    <property type="match status" value="1"/>
</dbReference>
<dbReference type="PRINTS" id="PR00344">
    <property type="entry name" value="BCTRLSENSOR"/>
</dbReference>
<dbReference type="PROSITE" id="PS50109">
    <property type="entry name" value="HIS_KIN"/>
    <property type="match status" value="1"/>
</dbReference>
<sequence>MILTPLAMVMLGLMLAAWALAGLRALSFARNSQQSARQSQLTAEKMARMIEESPAQLLIVRSDGRLEGSPRLASWLGFENLPTYLNELEGSGAQAGLGLSSEQLEALGEAVLTTQRTGRPFRLSLAPRGSRRSLALRGCLADPQVAPAGSAQVWVFDASDSEHQLASARAEALRAKGDFAALVGLIEAAPIPMWFREPKGTLRLVNSAYVRAVAGQSAEQVVGEGVELIERVDGLSPVQVAAQAMLERRPIERMVAATINGQRRALRVSDLPLGTEGVAGYAIDVEEMEELSRNFRAFREAQRSMLDLLSSGVAQFDSRRRLTFANQTLQALFSLRPADLADAPSFERLLDAARERGRVPEMRDYRAWRKERVGWFASAAAQEEAWPLSDGTHLRVVTQPLPDGGMLLVVEDRSETLRIAAMRDTLLRTRTATFDSLFEAVGVFAPDGRMQLWNRLFATVWGLEPEALDEHPRINDLLVKIAPSLTKPAQAKSLGEVVRAATLERRQTGARVAMADGRTLEFVGVPLPDGNGLLTILDITGSQKAEDALRERNAALVEADQLKTRFLANMSYEFRTPLTSIGGFAELLAEGLGGELSEDGRDYVRAILSSVERLSDQIENVLDLSQSEAGLLPLAREDIDLFAMIRRLVEERAAKVDQGQLDLDLRGSSKSVGRIWGDSRRLARAFGHLLDNAISATPAGGRILVAVSRMKEDNGERIRLVVSDNGPGMDAATLARALDGAKVSDDGTALERRQGLGLPLARQLIEAHGGSLELLSEPGEGTAAIVELK</sequence>
<dbReference type="PANTHER" id="PTHR43711:SF1">
    <property type="entry name" value="HISTIDINE KINASE 1"/>
    <property type="match status" value="1"/>
</dbReference>
<dbReference type="SUPFAM" id="SSF47384">
    <property type="entry name" value="Homodimeric domain of signal transducing histidine kinase"/>
    <property type="match status" value="1"/>
</dbReference>
<keyword evidence="5 8" id="KW-0418">Kinase</keyword>
<evidence type="ECO:0000313" key="8">
    <source>
        <dbReference type="EMBL" id="RVU04465.1"/>
    </source>
</evidence>
<dbReference type="OrthoDB" id="9797304at2"/>
<keyword evidence="9" id="KW-1185">Reference proteome</keyword>
<evidence type="ECO:0000256" key="5">
    <source>
        <dbReference type="ARBA" id="ARBA00022777"/>
    </source>
</evidence>
<evidence type="ECO:0000256" key="3">
    <source>
        <dbReference type="ARBA" id="ARBA00022553"/>
    </source>
</evidence>
<dbReference type="CDD" id="cd00075">
    <property type="entry name" value="HATPase"/>
    <property type="match status" value="1"/>
</dbReference>
<dbReference type="Gene3D" id="3.30.450.20">
    <property type="entry name" value="PAS domain"/>
    <property type="match status" value="1"/>
</dbReference>
<name>A0A3S2Y856_9SPHN</name>
<keyword evidence="4" id="KW-0808">Transferase</keyword>
<organism evidence="8 9">
    <name type="scientific">Novosphingobium umbonatum</name>
    <dbReference type="NCBI Taxonomy" id="1908524"/>
    <lineage>
        <taxon>Bacteria</taxon>
        <taxon>Pseudomonadati</taxon>
        <taxon>Pseudomonadota</taxon>
        <taxon>Alphaproteobacteria</taxon>
        <taxon>Sphingomonadales</taxon>
        <taxon>Sphingomonadaceae</taxon>
        <taxon>Novosphingobium</taxon>
    </lineage>
</organism>